<keyword evidence="1" id="KW-1133">Transmembrane helix</keyword>
<reference evidence="2" key="1">
    <citation type="submission" date="2020-03" db="EMBL/GenBank/DDBJ databases">
        <title>Five strains of Vibrio campbellii isolated from Mariana Trench.</title>
        <authorList>
            <person name="Liang J."/>
            <person name="Zhang X.-H."/>
        </authorList>
    </citation>
    <scope>NUCLEOTIDE SEQUENCE</scope>
    <source>
        <strain evidence="2">LJC013</strain>
    </source>
</reference>
<keyword evidence="3" id="KW-1185">Reference proteome</keyword>
<evidence type="ECO:0000313" key="2">
    <source>
        <dbReference type="EMBL" id="UTZ34206.1"/>
    </source>
</evidence>
<name>A0ABY5IKF5_9VIBR</name>
<dbReference type="Proteomes" id="UP001059912">
    <property type="component" value="Chromosome 2"/>
</dbReference>
<evidence type="ECO:0000313" key="3">
    <source>
        <dbReference type="Proteomes" id="UP001059912"/>
    </source>
</evidence>
<accession>A0ABY5IKF5</accession>
<feature type="transmembrane region" description="Helical" evidence="1">
    <location>
        <begin position="12"/>
        <end position="34"/>
    </location>
</feature>
<gene>
    <name evidence="2" type="ORF">HB762_23655</name>
</gene>
<protein>
    <submittedName>
        <fullName evidence="2">Uncharacterized protein</fullName>
    </submittedName>
</protein>
<sequence>MEELVTVVLREIVRFIIIEIFLWRMSYYTGYIGLSIVTLGKRPHKPMSKAMRLRISYFGFLLLVVIFAFMIWL</sequence>
<dbReference type="EMBL" id="CP050471">
    <property type="protein sequence ID" value="UTZ34206.1"/>
    <property type="molecule type" value="Genomic_DNA"/>
</dbReference>
<proteinExistence type="predicted"/>
<organism evidence="2 3">
    <name type="scientific">Vibrio campbellii</name>
    <dbReference type="NCBI Taxonomy" id="680"/>
    <lineage>
        <taxon>Bacteria</taxon>
        <taxon>Pseudomonadati</taxon>
        <taxon>Pseudomonadota</taxon>
        <taxon>Gammaproteobacteria</taxon>
        <taxon>Vibrionales</taxon>
        <taxon>Vibrionaceae</taxon>
        <taxon>Vibrio</taxon>
    </lineage>
</organism>
<feature type="transmembrane region" description="Helical" evidence="1">
    <location>
        <begin position="55"/>
        <end position="72"/>
    </location>
</feature>
<keyword evidence="1" id="KW-0472">Membrane</keyword>
<keyword evidence="1" id="KW-0812">Transmembrane</keyword>
<dbReference type="RefSeq" id="WP_010646902.1">
    <property type="nucleotide sequence ID" value="NZ_CP030789.1"/>
</dbReference>
<evidence type="ECO:0000256" key="1">
    <source>
        <dbReference type="SAM" id="Phobius"/>
    </source>
</evidence>